<dbReference type="RefSeq" id="XP_052944516.1">
    <property type="nucleotide sequence ID" value="XM_053087431.1"/>
</dbReference>
<organism evidence="2 3">
    <name type="scientific">Dioszegia hungarica</name>
    <dbReference type="NCBI Taxonomy" id="4972"/>
    <lineage>
        <taxon>Eukaryota</taxon>
        <taxon>Fungi</taxon>
        <taxon>Dikarya</taxon>
        <taxon>Basidiomycota</taxon>
        <taxon>Agaricomycotina</taxon>
        <taxon>Tremellomycetes</taxon>
        <taxon>Tremellales</taxon>
        <taxon>Bulleribasidiaceae</taxon>
        <taxon>Dioszegia</taxon>
    </lineage>
</organism>
<keyword evidence="3" id="KW-1185">Reference proteome</keyword>
<protein>
    <submittedName>
        <fullName evidence="2">Uncharacterized protein</fullName>
    </submittedName>
</protein>
<comment type="caution">
    <text evidence="2">The sequence shown here is derived from an EMBL/GenBank/DDBJ whole genome shotgun (WGS) entry which is preliminary data.</text>
</comment>
<evidence type="ECO:0000256" key="1">
    <source>
        <dbReference type="SAM" id="Phobius"/>
    </source>
</evidence>
<name>A0AA38LUC9_9TREE</name>
<keyword evidence="1" id="KW-0472">Membrane</keyword>
<dbReference type="AlphaFoldDB" id="A0AA38LUC9"/>
<dbReference type="GeneID" id="77726636"/>
<gene>
    <name evidence="2" type="ORF">MKK02DRAFT_27897</name>
</gene>
<reference evidence="2" key="1">
    <citation type="journal article" date="2022" name="G3 (Bethesda)">
        <title>High quality genome of the basidiomycete yeast Dioszegia hungarica PDD-24b-2 isolated from cloud water.</title>
        <authorList>
            <person name="Jarrige D."/>
            <person name="Haridas S."/>
            <person name="Bleykasten-Grosshans C."/>
            <person name="Joly M."/>
            <person name="Nadalig T."/>
            <person name="Sancelme M."/>
            <person name="Vuilleumier S."/>
            <person name="Grigoriev I.V."/>
            <person name="Amato P."/>
            <person name="Bringel F."/>
        </authorList>
    </citation>
    <scope>NUCLEOTIDE SEQUENCE</scope>
    <source>
        <strain evidence="2">PDD-24b-2</strain>
    </source>
</reference>
<dbReference type="EMBL" id="JAKWFO010000006">
    <property type="protein sequence ID" value="KAI9634739.1"/>
    <property type="molecule type" value="Genomic_DNA"/>
</dbReference>
<accession>A0AA38LUC9</accession>
<keyword evidence="1" id="KW-1133">Transmembrane helix</keyword>
<dbReference type="Proteomes" id="UP001164286">
    <property type="component" value="Unassembled WGS sequence"/>
</dbReference>
<feature type="transmembrane region" description="Helical" evidence="1">
    <location>
        <begin position="26"/>
        <end position="53"/>
    </location>
</feature>
<evidence type="ECO:0000313" key="2">
    <source>
        <dbReference type="EMBL" id="KAI9634739.1"/>
    </source>
</evidence>
<sequence>MLASLSQLDQIWRLAQAVTPVNYLPFIFRLIAFLIAFPFALFIALDAIAYGIARTLHLSTSQRRVPRSPLSINSLPLNPDSHVDYSGGVTPADSEDDQEPTYLDGVSARLLELPHLSDSTQGPILLEPPIQTVGR</sequence>
<keyword evidence="1" id="KW-0812">Transmembrane</keyword>
<proteinExistence type="predicted"/>
<evidence type="ECO:0000313" key="3">
    <source>
        <dbReference type="Proteomes" id="UP001164286"/>
    </source>
</evidence>